<evidence type="ECO:0000256" key="2">
    <source>
        <dbReference type="ARBA" id="ARBA00023125"/>
    </source>
</evidence>
<dbReference type="Proteomes" id="UP001500979">
    <property type="component" value="Unassembled WGS sequence"/>
</dbReference>
<sequence>MSAERKSTERKTDGSQTLERGLLVLRMLAEAPEGLGASEVATRLGVHRSVAYRLLMALTRQNFASRDPEGRYRIGLEFFTLAERVRPRLLDVADPVLRELTAELDATACLVVAENGSAVAIAVIEPPGPGPRFSYGIGNRDPLERGAAGIALLAAGSPEDDEPERVTTTRRTGHIVTHEEVVAGSIGIAAPIRPPRGGQAAAVNVITHRRDIADRAIPFVVAAAQRITEVLNGPGTGGSRGS</sequence>
<comment type="caution">
    <text evidence="6">The sequence shown here is derived from an EMBL/GenBank/DDBJ whole genome shotgun (WGS) entry which is preliminary data.</text>
</comment>
<evidence type="ECO:0000313" key="7">
    <source>
        <dbReference type="Proteomes" id="UP001500979"/>
    </source>
</evidence>
<feature type="domain" description="IclR-ED" evidence="5">
    <location>
        <begin position="77"/>
        <end position="233"/>
    </location>
</feature>
<dbReference type="InterPro" id="IPR014757">
    <property type="entry name" value="Tscrpt_reg_IclR_C"/>
</dbReference>
<dbReference type="InterPro" id="IPR050707">
    <property type="entry name" value="HTH_MetabolicPath_Reg"/>
</dbReference>
<dbReference type="PROSITE" id="PS51078">
    <property type="entry name" value="ICLR_ED"/>
    <property type="match status" value="1"/>
</dbReference>
<dbReference type="PROSITE" id="PS51077">
    <property type="entry name" value="HTH_ICLR"/>
    <property type="match status" value="1"/>
</dbReference>
<evidence type="ECO:0000259" key="4">
    <source>
        <dbReference type="PROSITE" id="PS51077"/>
    </source>
</evidence>
<dbReference type="SMART" id="SM00346">
    <property type="entry name" value="HTH_ICLR"/>
    <property type="match status" value="1"/>
</dbReference>
<gene>
    <name evidence="6" type="ORF">GCM10010470_05020</name>
</gene>
<dbReference type="EMBL" id="BAAAUX010000002">
    <property type="protein sequence ID" value="GAA2775704.1"/>
    <property type="molecule type" value="Genomic_DNA"/>
</dbReference>
<evidence type="ECO:0000259" key="5">
    <source>
        <dbReference type="PROSITE" id="PS51078"/>
    </source>
</evidence>
<dbReference type="PANTHER" id="PTHR30136">
    <property type="entry name" value="HELIX-TURN-HELIX TRANSCRIPTIONAL REGULATOR, ICLR FAMILY"/>
    <property type="match status" value="1"/>
</dbReference>
<dbReference type="RefSeq" id="WP_344677672.1">
    <property type="nucleotide sequence ID" value="NZ_BAAAUX010000002.1"/>
</dbReference>
<reference evidence="6 7" key="1">
    <citation type="journal article" date="2019" name="Int. J. Syst. Evol. Microbiol.">
        <title>The Global Catalogue of Microorganisms (GCM) 10K type strain sequencing project: providing services to taxonomists for standard genome sequencing and annotation.</title>
        <authorList>
            <consortium name="The Broad Institute Genomics Platform"/>
            <consortium name="The Broad Institute Genome Sequencing Center for Infectious Disease"/>
            <person name="Wu L."/>
            <person name="Ma J."/>
        </authorList>
    </citation>
    <scope>NUCLEOTIDE SEQUENCE [LARGE SCALE GENOMIC DNA]</scope>
    <source>
        <strain evidence="6 7">JCM 9383</strain>
    </source>
</reference>
<dbReference type="InterPro" id="IPR005471">
    <property type="entry name" value="Tscrpt_reg_IclR_N"/>
</dbReference>
<dbReference type="SUPFAM" id="SSF46785">
    <property type="entry name" value="Winged helix' DNA-binding domain"/>
    <property type="match status" value="1"/>
</dbReference>
<keyword evidence="2" id="KW-0238">DNA-binding</keyword>
<dbReference type="PANTHER" id="PTHR30136:SF24">
    <property type="entry name" value="HTH-TYPE TRANSCRIPTIONAL REPRESSOR ALLR"/>
    <property type="match status" value="1"/>
</dbReference>
<keyword evidence="1" id="KW-0805">Transcription regulation</keyword>
<dbReference type="InterPro" id="IPR029016">
    <property type="entry name" value="GAF-like_dom_sf"/>
</dbReference>
<dbReference type="Gene3D" id="3.30.450.40">
    <property type="match status" value="2"/>
</dbReference>
<name>A0ABN3V3E8_9PSEU</name>
<dbReference type="Pfam" id="PF09339">
    <property type="entry name" value="HTH_IclR"/>
    <property type="match status" value="1"/>
</dbReference>
<evidence type="ECO:0000256" key="3">
    <source>
        <dbReference type="ARBA" id="ARBA00023163"/>
    </source>
</evidence>
<protein>
    <submittedName>
        <fullName evidence="6">Helix-turn-helix domain-containing protein</fullName>
    </submittedName>
</protein>
<evidence type="ECO:0000256" key="1">
    <source>
        <dbReference type="ARBA" id="ARBA00023015"/>
    </source>
</evidence>
<dbReference type="InterPro" id="IPR036390">
    <property type="entry name" value="WH_DNA-bd_sf"/>
</dbReference>
<feature type="domain" description="HTH iclR-type" evidence="4">
    <location>
        <begin position="15"/>
        <end position="76"/>
    </location>
</feature>
<dbReference type="SUPFAM" id="SSF55781">
    <property type="entry name" value="GAF domain-like"/>
    <property type="match status" value="1"/>
</dbReference>
<keyword evidence="3" id="KW-0804">Transcription</keyword>
<dbReference type="Gene3D" id="1.10.10.10">
    <property type="entry name" value="Winged helix-like DNA-binding domain superfamily/Winged helix DNA-binding domain"/>
    <property type="match status" value="1"/>
</dbReference>
<dbReference type="InterPro" id="IPR036388">
    <property type="entry name" value="WH-like_DNA-bd_sf"/>
</dbReference>
<evidence type="ECO:0000313" key="6">
    <source>
        <dbReference type="EMBL" id="GAA2775704.1"/>
    </source>
</evidence>
<proteinExistence type="predicted"/>
<keyword evidence="7" id="KW-1185">Reference proteome</keyword>
<organism evidence="6 7">
    <name type="scientific">Saccharopolyspora taberi</name>
    <dbReference type="NCBI Taxonomy" id="60895"/>
    <lineage>
        <taxon>Bacteria</taxon>
        <taxon>Bacillati</taxon>
        <taxon>Actinomycetota</taxon>
        <taxon>Actinomycetes</taxon>
        <taxon>Pseudonocardiales</taxon>
        <taxon>Pseudonocardiaceae</taxon>
        <taxon>Saccharopolyspora</taxon>
    </lineage>
</organism>
<dbReference type="Pfam" id="PF01614">
    <property type="entry name" value="IclR_C"/>
    <property type="match status" value="1"/>
</dbReference>
<accession>A0ABN3V3E8</accession>